<reference evidence="1 2" key="1">
    <citation type="submission" date="2024-08" db="EMBL/GenBank/DDBJ databases">
        <title>Gnathostoma spinigerum genome.</title>
        <authorList>
            <person name="Gonzalez-Bertolin B."/>
            <person name="Monzon S."/>
            <person name="Zaballos A."/>
            <person name="Jimenez P."/>
            <person name="Dekumyoy P."/>
            <person name="Varona S."/>
            <person name="Cuesta I."/>
            <person name="Sumanam S."/>
            <person name="Adisakwattana P."/>
            <person name="Gasser R.B."/>
            <person name="Hernandez-Gonzalez A."/>
            <person name="Young N.D."/>
            <person name="Perteguer M.J."/>
        </authorList>
    </citation>
    <scope>NUCLEOTIDE SEQUENCE [LARGE SCALE GENOMIC DNA]</scope>
    <source>
        <strain evidence="1">AL3</strain>
        <tissue evidence="1">Liver</tissue>
    </source>
</reference>
<dbReference type="EMBL" id="JBGFUD010007889">
    <property type="protein sequence ID" value="MFH4981790.1"/>
    <property type="molecule type" value="Genomic_DNA"/>
</dbReference>
<name>A0ABD6EQI2_9BILA</name>
<dbReference type="AlphaFoldDB" id="A0ABD6EQI2"/>
<accession>A0ABD6EQI2</accession>
<dbReference type="Proteomes" id="UP001608902">
    <property type="component" value="Unassembled WGS sequence"/>
</dbReference>
<comment type="caution">
    <text evidence="1">The sequence shown here is derived from an EMBL/GenBank/DDBJ whole genome shotgun (WGS) entry which is preliminary data.</text>
</comment>
<sequence>MKEWWPLGLPDIVGGDHEYHSSEYHHPFVKTVITIGQSDYESIAIVTQAGLVVAGAILKGVMKYITYLGGVMEQIANGLGSLRVVTTNGKRTIKTKERSAGQNTSDTFM</sequence>
<evidence type="ECO:0000313" key="1">
    <source>
        <dbReference type="EMBL" id="MFH4981790.1"/>
    </source>
</evidence>
<proteinExistence type="predicted"/>
<evidence type="ECO:0000313" key="2">
    <source>
        <dbReference type="Proteomes" id="UP001608902"/>
    </source>
</evidence>
<keyword evidence="2" id="KW-1185">Reference proteome</keyword>
<protein>
    <submittedName>
        <fullName evidence="1">Uncharacterized protein</fullName>
    </submittedName>
</protein>
<gene>
    <name evidence="1" type="ORF">AB6A40_008499</name>
</gene>
<organism evidence="1 2">
    <name type="scientific">Gnathostoma spinigerum</name>
    <dbReference type="NCBI Taxonomy" id="75299"/>
    <lineage>
        <taxon>Eukaryota</taxon>
        <taxon>Metazoa</taxon>
        <taxon>Ecdysozoa</taxon>
        <taxon>Nematoda</taxon>
        <taxon>Chromadorea</taxon>
        <taxon>Rhabditida</taxon>
        <taxon>Spirurina</taxon>
        <taxon>Gnathostomatomorpha</taxon>
        <taxon>Gnathostomatoidea</taxon>
        <taxon>Gnathostomatidae</taxon>
        <taxon>Gnathostoma</taxon>
    </lineage>
</organism>